<accession>A0A3N0BT31</accession>
<dbReference type="InterPro" id="IPR035386">
    <property type="entry name" value="Arm-DNA-bind_5"/>
</dbReference>
<comment type="caution">
    <text evidence="2">The sequence shown here is derived from an EMBL/GenBank/DDBJ whole genome shotgun (WGS) entry which is preliminary data.</text>
</comment>
<evidence type="ECO:0000259" key="1">
    <source>
        <dbReference type="Pfam" id="PF17293"/>
    </source>
</evidence>
<gene>
    <name evidence="2" type="ORF">D7004_11680</name>
</gene>
<dbReference type="AlphaFoldDB" id="A0A3N0BT31"/>
<protein>
    <recommendedName>
        <fullName evidence="1">Arm DNA-binding domain-containing protein</fullName>
    </recommendedName>
</protein>
<name>A0A3N0BT31_9SPHI</name>
<dbReference type="EMBL" id="RBEE01000023">
    <property type="protein sequence ID" value="RNL52226.1"/>
    <property type="molecule type" value="Genomic_DNA"/>
</dbReference>
<keyword evidence="3" id="KW-1185">Reference proteome</keyword>
<proteinExistence type="predicted"/>
<feature type="domain" description="Arm DNA-binding" evidence="1">
    <location>
        <begin position="9"/>
        <end position="95"/>
    </location>
</feature>
<evidence type="ECO:0000313" key="2">
    <source>
        <dbReference type="EMBL" id="RNL52226.1"/>
    </source>
</evidence>
<dbReference type="RefSeq" id="WP_123206031.1">
    <property type="nucleotide sequence ID" value="NZ_RBEE01000023.1"/>
</dbReference>
<dbReference type="OrthoDB" id="892893at2"/>
<dbReference type="Pfam" id="PF17293">
    <property type="entry name" value="Arm-DNA-bind_5"/>
    <property type="match status" value="1"/>
</dbReference>
<sequence length="162" mass="18688">MKTNFSLLFYLKKPKNYQDGPVPIYMRITVDGKRSEITSGRSCVPEGWSAVNGRATGKKEDAKSLNAYLSDLQFKVNEAHRHLVLNGKLLTADTIRDKFLGKEEQQYTLIDVFKEHNRKLEVLVGTEYTNGTAERYRTSLKHTVDFLKWKYSIDDILVKKIN</sequence>
<evidence type="ECO:0000313" key="3">
    <source>
        <dbReference type="Proteomes" id="UP000274046"/>
    </source>
</evidence>
<reference evidence="2 3" key="1">
    <citation type="submission" date="2018-10" db="EMBL/GenBank/DDBJ databases">
        <title>Genome sequencing of Pedobacter jejuensis TNB23.</title>
        <authorList>
            <person name="Cho Y.-J."/>
            <person name="Cho A."/>
            <person name="Kim O.-S."/>
        </authorList>
    </citation>
    <scope>NUCLEOTIDE SEQUENCE [LARGE SCALE GENOMIC DNA]</scope>
    <source>
        <strain evidence="2 3">TNB23</strain>
    </source>
</reference>
<organism evidence="2 3">
    <name type="scientific">Pedobacter jejuensis</name>
    <dbReference type="NCBI Taxonomy" id="1268550"/>
    <lineage>
        <taxon>Bacteria</taxon>
        <taxon>Pseudomonadati</taxon>
        <taxon>Bacteroidota</taxon>
        <taxon>Sphingobacteriia</taxon>
        <taxon>Sphingobacteriales</taxon>
        <taxon>Sphingobacteriaceae</taxon>
        <taxon>Pedobacter</taxon>
    </lineage>
</organism>
<dbReference type="Proteomes" id="UP000274046">
    <property type="component" value="Unassembled WGS sequence"/>
</dbReference>